<dbReference type="InterPro" id="IPR037359">
    <property type="entry name" value="NST/OST"/>
</dbReference>
<evidence type="ECO:0000256" key="2">
    <source>
        <dbReference type="ARBA" id="ARBA00023180"/>
    </source>
</evidence>
<dbReference type="EMBL" id="JBHRSS010000008">
    <property type="protein sequence ID" value="MFC3105696.1"/>
    <property type="molecule type" value="Genomic_DNA"/>
</dbReference>
<name>A0ABV7EUT6_9GAMM</name>
<sequence length="282" mass="32575">MNKPNFFIVGAPKCGTTALASYLSAHPDIFLATPKEPHFFLHPSATNRKIVEETHYLKIFRHANPGMSIGEASVWYLYSNHAREAIYRFNPDAKIIAMTRNKADFVASLHSQLLFSQVETEVDLSTAWALRKRRRPRDSGCTIEENEEWRLMYGELVQQEKYIARYQQLFGPSNVLVISHESIVEDTKAIYKQILSFLNISDDYREDFPRVNSNKVHKSKVVRSFLRSAAQQRWAVSLLRTVKARLGIGSFGLYRYFATLNVKEVPRDPVPETLRREIDNYS</sequence>
<dbReference type="Proteomes" id="UP001595462">
    <property type="component" value="Unassembled WGS sequence"/>
</dbReference>
<dbReference type="PANTHER" id="PTHR10605:SF56">
    <property type="entry name" value="BIFUNCTIONAL HEPARAN SULFATE N-DEACETYLASE_N-SULFOTRANSFERASE"/>
    <property type="match status" value="1"/>
</dbReference>
<dbReference type="Pfam" id="PF00685">
    <property type="entry name" value="Sulfotransfer_1"/>
    <property type="match status" value="1"/>
</dbReference>
<dbReference type="InterPro" id="IPR000863">
    <property type="entry name" value="Sulfotransferase_dom"/>
</dbReference>
<organism evidence="4 5">
    <name type="scientific">Salinisphaera aquimarina</name>
    <dbReference type="NCBI Taxonomy" id="2094031"/>
    <lineage>
        <taxon>Bacteria</taxon>
        <taxon>Pseudomonadati</taxon>
        <taxon>Pseudomonadota</taxon>
        <taxon>Gammaproteobacteria</taxon>
        <taxon>Salinisphaerales</taxon>
        <taxon>Salinisphaeraceae</taxon>
        <taxon>Salinisphaera</taxon>
    </lineage>
</organism>
<reference evidence="5" key="1">
    <citation type="journal article" date="2019" name="Int. J. Syst. Evol. Microbiol.">
        <title>The Global Catalogue of Microorganisms (GCM) 10K type strain sequencing project: providing services to taxonomists for standard genome sequencing and annotation.</title>
        <authorList>
            <consortium name="The Broad Institute Genomics Platform"/>
            <consortium name="The Broad Institute Genome Sequencing Center for Infectious Disease"/>
            <person name="Wu L."/>
            <person name="Ma J."/>
        </authorList>
    </citation>
    <scope>NUCLEOTIDE SEQUENCE [LARGE SCALE GENOMIC DNA]</scope>
    <source>
        <strain evidence="5">KCTC 52640</strain>
    </source>
</reference>
<accession>A0ABV7EUT6</accession>
<comment type="caution">
    <text evidence="4">The sequence shown here is derived from an EMBL/GenBank/DDBJ whole genome shotgun (WGS) entry which is preliminary data.</text>
</comment>
<keyword evidence="2" id="KW-0325">Glycoprotein</keyword>
<gene>
    <name evidence="4" type="ORF">ACFOSU_17620</name>
</gene>
<feature type="domain" description="Sulfotransferase" evidence="3">
    <location>
        <begin position="4"/>
        <end position="205"/>
    </location>
</feature>
<dbReference type="EC" id="2.8.2.-" evidence="4"/>
<dbReference type="SUPFAM" id="SSF52540">
    <property type="entry name" value="P-loop containing nucleoside triphosphate hydrolases"/>
    <property type="match status" value="1"/>
</dbReference>
<dbReference type="PANTHER" id="PTHR10605">
    <property type="entry name" value="HEPARAN SULFATE SULFOTRANSFERASE"/>
    <property type="match status" value="1"/>
</dbReference>
<evidence type="ECO:0000256" key="1">
    <source>
        <dbReference type="ARBA" id="ARBA00022679"/>
    </source>
</evidence>
<dbReference type="InterPro" id="IPR027417">
    <property type="entry name" value="P-loop_NTPase"/>
</dbReference>
<protein>
    <submittedName>
        <fullName evidence="4">Sulfotransferase family protein</fullName>
        <ecNumber evidence="4">2.8.2.-</ecNumber>
    </submittedName>
</protein>
<dbReference type="GO" id="GO:0016740">
    <property type="term" value="F:transferase activity"/>
    <property type="evidence" value="ECO:0007669"/>
    <property type="project" value="UniProtKB-KW"/>
</dbReference>
<evidence type="ECO:0000313" key="4">
    <source>
        <dbReference type="EMBL" id="MFC3105696.1"/>
    </source>
</evidence>
<evidence type="ECO:0000313" key="5">
    <source>
        <dbReference type="Proteomes" id="UP001595462"/>
    </source>
</evidence>
<dbReference type="Gene3D" id="3.40.50.300">
    <property type="entry name" value="P-loop containing nucleotide triphosphate hydrolases"/>
    <property type="match status" value="1"/>
</dbReference>
<evidence type="ECO:0000259" key="3">
    <source>
        <dbReference type="Pfam" id="PF00685"/>
    </source>
</evidence>
<keyword evidence="5" id="KW-1185">Reference proteome</keyword>
<proteinExistence type="predicted"/>
<dbReference type="RefSeq" id="WP_380691231.1">
    <property type="nucleotide sequence ID" value="NZ_JBHRSS010000008.1"/>
</dbReference>
<keyword evidence="1 4" id="KW-0808">Transferase</keyword>